<feature type="domain" description="TIR" evidence="5">
    <location>
        <begin position="4"/>
        <end position="58"/>
    </location>
</feature>
<sequence length="67" mass="7507">MSSSFRGSDRCLNFTDYFYHSMVCAGLCVFLDSEELKDGEKISEVLKAVNESRICIPISLKTSLFSS</sequence>
<dbReference type="EC" id="3.2.2.6" evidence="1"/>
<dbReference type="PANTHER" id="PTHR32009">
    <property type="entry name" value="TMV RESISTANCE PROTEIN N-LIKE"/>
    <property type="match status" value="1"/>
</dbReference>
<protein>
    <recommendedName>
        <fullName evidence="1">ADP-ribosyl cyclase/cyclic ADP-ribose hydrolase</fullName>
        <ecNumber evidence="1">3.2.2.6</ecNumber>
    </recommendedName>
</protein>
<reference evidence="6" key="1">
    <citation type="submission" date="2013-07" db="EMBL/GenBank/DDBJ databases">
        <title>The genome of Eucalyptus grandis.</title>
        <authorList>
            <person name="Schmutz J."/>
            <person name="Hayes R."/>
            <person name="Myburg A."/>
            <person name="Tuskan G."/>
            <person name="Grattapaglia D."/>
            <person name="Rokhsar D.S."/>
        </authorList>
    </citation>
    <scope>NUCLEOTIDE SEQUENCE</scope>
    <source>
        <tissue evidence="6">Leaf extractions</tissue>
    </source>
</reference>
<dbReference type="EMBL" id="KK198754">
    <property type="protein sequence ID" value="KCW86280.1"/>
    <property type="molecule type" value="Genomic_DNA"/>
</dbReference>
<dbReference type="Pfam" id="PF01582">
    <property type="entry name" value="TIR"/>
    <property type="match status" value="1"/>
</dbReference>
<keyword evidence="3" id="KW-0520">NAD</keyword>
<dbReference type="InterPro" id="IPR000157">
    <property type="entry name" value="TIR_dom"/>
</dbReference>
<evidence type="ECO:0000256" key="4">
    <source>
        <dbReference type="ARBA" id="ARBA00047304"/>
    </source>
</evidence>
<keyword evidence="2" id="KW-0378">Hydrolase</keyword>
<dbReference type="GO" id="GO:0007165">
    <property type="term" value="P:signal transduction"/>
    <property type="evidence" value="ECO:0007669"/>
    <property type="project" value="InterPro"/>
</dbReference>
<dbReference type="PANTHER" id="PTHR32009:SF39">
    <property type="entry name" value="TIR DOMAIN-CONTAINING PROTEIN"/>
    <property type="match status" value="1"/>
</dbReference>
<proteinExistence type="predicted"/>
<dbReference type="GO" id="GO:0061809">
    <property type="term" value="F:NAD+ nucleosidase activity, cyclic ADP-ribose generating"/>
    <property type="evidence" value="ECO:0007669"/>
    <property type="project" value="UniProtKB-EC"/>
</dbReference>
<dbReference type="InParanoid" id="A0A059D7S1"/>
<evidence type="ECO:0000256" key="3">
    <source>
        <dbReference type="ARBA" id="ARBA00023027"/>
    </source>
</evidence>
<dbReference type="InterPro" id="IPR035897">
    <property type="entry name" value="Toll_tir_struct_dom_sf"/>
</dbReference>
<evidence type="ECO:0000259" key="5">
    <source>
        <dbReference type="Pfam" id="PF01582"/>
    </source>
</evidence>
<name>A0A059D7S1_EUCGR</name>
<dbReference type="Gene3D" id="3.40.50.10140">
    <property type="entry name" value="Toll/interleukin-1 receptor homology (TIR) domain"/>
    <property type="match status" value="1"/>
</dbReference>
<dbReference type="AlphaFoldDB" id="A0A059D7S1"/>
<evidence type="ECO:0000256" key="2">
    <source>
        <dbReference type="ARBA" id="ARBA00022801"/>
    </source>
</evidence>
<gene>
    <name evidence="6" type="ORF">EUGRSUZ_B02963</name>
</gene>
<organism evidence="6">
    <name type="scientific">Eucalyptus grandis</name>
    <name type="common">Flooded gum</name>
    <dbReference type="NCBI Taxonomy" id="71139"/>
    <lineage>
        <taxon>Eukaryota</taxon>
        <taxon>Viridiplantae</taxon>
        <taxon>Streptophyta</taxon>
        <taxon>Embryophyta</taxon>
        <taxon>Tracheophyta</taxon>
        <taxon>Spermatophyta</taxon>
        <taxon>Magnoliopsida</taxon>
        <taxon>eudicotyledons</taxon>
        <taxon>Gunneridae</taxon>
        <taxon>Pentapetalae</taxon>
        <taxon>rosids</taxon>
        <taxon>malvids</taxon>
        <taxon>Myrtales</taxon>
        <taxon>Myrtaceae</taxon>
        <taxon>Myrtoideae</taxon>
        <taxon>Eucalypteae</taxon>
        <taxon>Eucalyptus</taxon>
    </lineage>
</organism>
<evidence type="ECO:0000313" key="6">
    <source>
        <dbReference type="EMBL" id="KCW86280.1"/>
    </source>
</evidence>
<evidence type="ECO:0000256" key="1">
    <source>
        <dbReference type="ARBA" id="ARBA00011982"/>
    </source>
</evidence>
<accession>A0A059D7S1</accession>
<comment type="catalytic activity">
    <reaction evidence="4">
        <text>NAD(+) + H2O = ADP-D-ribose + nicotinamide + H(+)</text>
        <dbReference type="Rhea" id="RHEA:16301"/>
        <dbReference type="ChEBI" id="CHEBI:15377"/>
        <dbReference type="ChEBI" id="CHEBI:15378"/>
        <dbReference type="ChEBI" id="CHEBI:17154"/>
        <dbReference type="ChEBI" id="CHEBI:57540"/>
        <dbReference type="ChEBI" id="CHEBI:57967"/>
        <dbReference type="EC" id="3.2.2.6"/>
    </reaction>
    <physiologicalReaction direction="left-to-right" evidence="4">
        <dbReference type="Rhea" id="RHEA:16302"/>
    </physiologicalReaction>
</comment>
<dbReference type="SUPFAM" id="SSF52200">
    <property type="entry name" value="Toll/Interleukin receptor TIR domain"/>
    <property type="match status" value="1"/>
</dbReference>
<dbReference type="Gramene" id="KCW86280">
    <property type="protein sequence ID" value="KCW86280"/>
    <property type="gene ID" value="EUGRSUZ_B02963"/>
</dbReference>